<evidence type="ECO:0000256" key="1">
    <source>
        <dbReference type="SAM" id="SignalP"/>
    </source>
</evidence>
<dbReference type="RefSeq" id="WP_048887323.1">
    <property type="nucleotide sequence ID" value="NZ_LFEJ01000003.1"/>
</dbReference>
<evidence type="ECO:0000313" key="4">
    <source>
        <dbReference type="Proteomes" id="UP000037315"/>
    </source>
</evidence>
<dbReference type="SUPFAM" id="SSF51695">
    <property type="entry name" value="PLC-like phosphodiesterases"/>
    <property type="match status" value="1"/>
</dbReference>
<dbReference type="PROSITE" id="PS51704">
    <property type="entry name" value="GP_PDE"/>
    <property type="match status" value="1"/>
</dbReference>
<dbReference type="InterPro" id="IPR017946">
    <property type="entry name" value="PLC-like_Pdiesterase_TIM-brl"/>
</dbReference>
<dbReference type="InterPro" id="IPR030395">
    <property type="entry name" value="GP_PDE_dom"/>
</dbReference>
<dbReference type="Gene3D" id="3.20.20.190">
    <property type="entry name" value="Phosphatidylinositol (PI) phosphodiesterase"/>
    <property type="match status" value="1"/>
</dbReference>
<feature type="chain" id="PRO_5005312030" evidence="1">
    <location>
        <begin position="20"/>
        <end position="288"/>
    </location>
</feature>
<dbReference type="GO" id="GO:0008081">
    <property type="term" value="F:phosphoric diester hydrolase activity"/>
    <property type="evidence" value="ECO:0007669"/>
    <property type="project" value="InterPro"/>
</dbReference>
<dbReference type="PROSITE" id="PS51257">
    <property type="entry name" value="PROKAR_LIPOPROTEIN"/>
    <property type="match status" value="1"/>
</dbReference>
<organism evidence="3 4">
    <name type="scientific">Franconibacter pulveris</name>
    <dbReference type="NCBI Taxonomy" id="435910"/>
    <lineage>
        <taxon>Bacteria</taxon>
        <taxon>Pseudomonadati</taxon>
        <taxon>Pseudomonadota</taxon>
        <taxon>Gammaproteobacteria</taxon>
        <taxon>Enterobacterales</taxon>
        <taxon>Enterobacteriaceae</taxon>
        <taxon>Franconibacter</taxon>
    </lineage>
</organism>
<dbReference type="Pfam" id="PF03009">
    <property type="entry name" value="GDPD"/>
    <property type="match status" value="1"/>
</dbReference>
<dbReference type="PANTHER" id="PTHR46211:SF10">
    <property type="entry name" value="EXPORTED PROTEIN"/>
    <property type="match status" value="1"/>
</dbReference>
<evidence type="ECO:0000259" key="2">
    <source>
        <dbReference type="PROSITE" id="PS51704"/>
    </source>
</evidence>
<dbReference type="PANTHER" id="PTHR46211">
    <property type="entry name" value="GLYCEROPHOSPHORYL DIESTER PHOSPHODIESTERASE"/>
    <property type="match status" value="1"/>
</dbReference>
<keyword evidence="4" id="KW-1185">Reference proteome</keyword>
<dbReference type="Proteomes" id="UP000037315">
    <property type="component" value="Unassembled WGS sequence"/>
</dbReference>
<gene>
    <name evidence="3" type="ORF">ACH50_03255</name>
</gene>
<dbReference type="GO" id="GO:0006629">
    <property type="term" value="P:lipid metabolic process"/>
    <property type="evidence" value="ECO:0007669"/>
    <property type="project" value="InterPro"/>
</dbReference>
<name>A0A0J8YG00_9ENTR</name>
<dbReference type="STRING" id="1121863.GCA_000621185_00797"/>
<dbReference type="OrthoDB" id="9795622at2"/>
<proteinExistence type="predicted"/>
<dbReference type="EMBL" id="LFEJ01000003">
    <property type="protein sequence ID" value="KMV36439.1"/>
    <property type="molecule type" value="Genomic_DNA"/>
</dbReference>
<accession>A0A0J8YG00</accession>
<reference evidence="3 4" key="1">
    <citation type="submission" date="2015-06" db="EMBL/GenBank/DDBJ databases">
        <title>Genome sequencing of Cronobacter sp. strain DJ34 isolated from petroleum contaminated sludge of Duliajan Oil Fields, Assam, India.</title>
        <authorList>
            <person name="Pal S."/>
            <person name="Banerjee T.D."/>
            <person name="Roy A."/>
            <person name="Sar P."/>
            <person name="Kazy S.K."/>
        </authorList>
    </citation>
    <scope>NUCLEOTIDE SEQUENCE [LARGE SCALE GENOMIC DNA]</scope>
    <source>
        <strain evidence="3 4">DJ34</strain>
    </source>
</reference>
<sequence length="288" mass="31380">MTRVSLATLLLAASTLACASPQLIAHRGGTGDAPENTLPAIELALKNRADAVWVTVQLSKDGVPVLYRPSDLSALTNSNGPVSRFTAAELGAIDAGWKWGDTTHPWRGKGATIPTLEAVLQRWPQTPFYLDIKSPDAAPEEMGRRLLAVLEKTRSLGRVRVYSTEDRYISALPAAVPRFVTRSETRTRLATVSLSHQCPPPVADEQPRWYGLELNRNVEVVEKFTLGEGVSAATLTWDKEAMACFRSHGEAHILFFGVNSPQDYEKAVELNADGVMVDAPSQFSARKG</sequence>
<feature type="domain" description="GP-PDE" evidence="2">
    <location>
        <begin position="21"/>
        <end position="287"/>
    </location>
</feature>
<evidence type="ECO:0000313" key="3">
    <source>
        <dbReference type="EMBL" id="KMV36439.1"/>
    </source>
</evidence>
<dbReference type="PATRIC" id="fig|1656095.3.peg.438"/>
<protein>
    <submittedName>
        <fullName evidence="3">Glycerophosphodiester phosphodiesterase</fullName>
    </submittedName>
</protein>
<dbReference type="AlphaFoldDB" id="A0A0J8YG00"/>
<comment type="caution">
    <text evidence="3">The sequence shown here is derived from an EMBL/GenBank/DDBJ whole genome shotgun (WGS) entry which is preliminary data.</text>
</comment>
<feature type="signal peptide" evidence="1">
    <location>
        <begin position="1"/>
        <end position="19"/>
    </location>
</feature>
<keyword evidence="1" id="KW-0732">Signal</keyword>